<comment type="caution">
    <text evidence="1">The sequence shown here is derived from an EMBL/GenBank/DDBJ whole genome shotgun (WGS) entry which is preliminary data.</text>
</comment>
<evidence type="ECO:0000313" key="2">
    <source>
        <dbReference type="Proteomes" id="UP001165960"/>
    </source>
</evidence>
<accession>A0ACC2TR15</accession>
<name>A0ACC2TR15_9FUNG</name>
<proteinExistence type="predicted"/>
<sequence length="510" mass="57122">MFDTLQVMMTILTIPPPPGVRIPRWPGAMELIPMILDSEKHGSRASFLRSPDATHIQFKNQSLDAIQKEAVRHALSSQHIALISGPPGTGKTTVLVEIIQQLASQDQRVLVCGNSTATVDNIFTMLVANKVRCLRLGNLKHSQHPCINECTMDYQLINGPTGPNIIHLKSSLREPLNGRPRQHSSEKIREMRQELSRLELIGFKNIVSGARIVLSTLTDASREGLRNHCFDVAIIDEASAALDPECWLAISHANRIVMSGDNHQLSPTVISHSSYLEKTLFKRMMDFCPYLLVSLTQQYRMNSTIMQFPFRYLYRQAITTPLTVKHRLLSHLPHVEENDFTSRSLLFINTSNCNISENPDSGSKWNPGESSLVVGHVAKLIAAGVEADMIGVISLYNAQTEVLRAMIQPRFPKVEVGSVDAFQGREKEAIIVSLVRSNPLKRVGLLRDYRRLNVAMTRARRHLCIAGDGENLLDHNQVPNNDSQFDASFLPAFGNHLGRFADTWLPEMYL</sequence>
<dbReference type="Proteomes" id="UP001165960">
    <property type="component" value="Unassembled WGS sequence"/>
</dbReference>
<dbReference type="EMBL" id="QTSX02002227">
    <property type="protein sequence ID" value="KAJ9077024.1"/>
    <property type="molecule type" value="Genomic_DNA"/>
</dbReference>
<evidence type="ECO:0000313" key="1">
    <source>
        <dbReference type="EMBL" id="KAJ9077024.1"/>
    </source>
</evidence>
<keyword evidence="2" id="KW-1185">Reference proteome</keyword>
<organism evidence="1 2">
    <name type="scientific">Entomophthora muscae</name>
    <dbReference type="NCBI Taxonomy" id="34485"/>
    <lineage>
        <taxon>Eukaryota</taxon>
        <taxon>Fungi</taxon>
        <taxon>Fungi incertae sedis</taxon>
        <taxon>Zoopagomycota</taxon>
        <taxon>Entomophthoromycotina</taxon>
        <taxon>Entomophthoromycetes</taxon>
        <taxon>Entomophthorales</taxon>
        <taxon>Entomophthoraceae</taxon>
        <taxon>Entomophthora</taxon>
    </lineage>
</organism>
<protein>
    <submittedName>
        <fullName evidence="1">Uncharacterized protein</fullName>
    </submittedName>
</protein>
<reference evidence="1" key="1">
    <citation type="submission" date="2022-04" db="EMBL/GenBank/DDBJ databases">
        <title>Genome of the entomopathogenic fungus Entomophthora muscae.</title>
        <authorList>
            <person name="Elya C."/>
            <person name="Lovett B.R."/>
            <person name="Lee E."/>
            <person name="Macias A.M."/>
            <person name="Hajek A.E."/>
            <person name="De Bivort B.L."/>
            <person name="Kasson M.T."/>
            <person name="De Fine Licht H.H."/>
            <person name="Stajich J.E."/>
        </authorList>
    </citation>
    <scope>NUCLEOTIDE SEQUENCE</scope>
    <source>
        <strain evidence="1">Berkeley</strain>
    </source>
</reference>
<gene>
    <name evidence="1" type="ORF">DSO57_1020651</name>
</gene>